<dbReference type="Proteomes" id="UP000029228">
    <property type="component" value="Unassembled WGS sequence"/>
</dbReference>
<comment type="caution">
    <text evidence="2">The sequence shown here is derived from an EMBL/GenBank/DDBJ whole genome shotgun (WGS) entry which is preliminary data.</text>
</comment>
<evidence type="ECO:0000313" key="2">
    <source>
        <dbReference type="EMBL" id="GAL19829.1"/>
    </source>
</evidence>
<dbReference type="PANTHER" id="PTHR32089:SF112">
    <property type="entry name" value="LYSOZYME-LIKE PROTEIN-RELATED"/>
    <property type="match status" value="1"/>
</dbReference>
<reference evidence="2 3" key="2">
    <citation type="submission" date="2014-09" db="EMBL/GenBank/DDBJ databases">
        <authorList>
            <consortium name="NBRP consortium"/>
            <person name="Sawabe T."/>
            <person name="Meirelles P."/>
            <person name="Nakanishi M."/>
            <person name="Sayaka M."/>
            <person name="Hattori M."/>
            <person name="Ohkuma M."/>
        </authorList>
    </citation>
    <scope>NUCLEOTIDE SEQUENCE [LARGE SCALE GENOMIC DNA]</scope>
    <source>
        <strain evidence="3">JCM19235</strain>
    </source>
</reference>
<dbReference type="Gene3D" id="6.10.340.10">
    <property type="match status" value="1"/>
</dbReference>
<dbReference type="PANTHER" id="PTHR32089">
    <property type="entry name" value="METHYL-ACCEPTING CHEMOTAXIS PROTEIN MCPB"/>
    <property type="match status" value="1"/>
</dbReference>
<protein>
    <submittedName>
        <fullName evidence="2">Methyl-accepting chemotaxis protein</fullName>
    </submittedName>
</protein>
<gene>
    <name evidence="2" type="ORF">JCM19235_1185</name>
</gene>
<dbReference type="STRING" id="990268.JCM19235_1185"/>
<dbReference type="EMBL" id="BBMR01000004">
    <property type="protein sequence ID" value="GAL19829.1"/>
    <property type="molecule type" value="Genomic_DNA"/>
</dbReference>
<keyword evidence="1" id="KW-0472">Membrane</keyword>
<keyword evidence="1" id="KW-0812">Transmembrane</keyword>
<accession>A0A090RZY8</accession>
<evidence type="ECO:0000256" key="1">
    <source>
        <dbReference type="SAM" id="Phobius"/>
    </source>
</evidence>
<organism evidence="2 3">
    <name type="scientific">Vibrio maritimus</name>
    <dbReference type="NCBI Taxonomy" id="990268"/>
    <lineage>
        <taxon>Bacteria</taxon>
        <taxon>Pseudomonadati</taxon>
        <taxon>Pseudomonadota</taxon>
        <taxon>Gammaproteobacteria</taxon>
        <taxon>Vibrionales</taxon>
        <taxon>Vibrionaceae</taxon>
        <taxon>Vibrio</taxon>
    </lineage>
</organism>
<feature type="transmembrane region" description="Helical" evidence="1">
    <location>
        <begin position="186"/>
        <end position="208"/>
    </location>
</feature>
<dbReference type="AlphaFoldDB" id="A0A090RZY8"/>
<name>A0A090RZY8_9VIBR</name>
<sequence length="305" mass="34152">MNRFIFGLTLRQQMLGLVLFLLTIIGIILAISIATIRNVNLETSNSIEHLVQTSDDVVMKQLEPFSTIRMAFNRAVYSNSERERYPQLLLDWRERTIAEISSGGDTLSGRNAIELVTNYFNHHQKAPQIFDSYESGNLSEVEFDNYMAAGSKLAALYNQSIMKYIDSLSSETINRVQSGEEDINQALLNFVGFLVSAMFLGMLVSYYVSGAIAKQTDKLCAHLERFSQGDLSLRLEDIKGKNEVVILSYYCNQAIDNIRDTFGELTNIATSVASASVELSSVMTQSEANAREEKCSNYANSDSYQ</sequence>
<keyword evidence="3" id="KW-1185">Reference proteome</keyword>
<keyword evidence="1" id="KW-1133">Transmembrane helix</keyword>
<proteinExistence type="predicted"/>
<evidence type="ECO:0000313" key="3">
    <source>
        <dbReference type="Proteomes" id="UP000029228"/>
    </source>
</evidence>
<reference evidence="2 3" key="1">
    <citation type="submission" date="2014-09" db="EMBL/GenBank/DDBJ databases">
        <title>Vibrio maritimus JCM 19235. (C45) whole genome shotgun sequence.</title>
        <authorList>
            <person name="Sawabe T."/>
            <person name="Meirelles P."/>
            <person name="Nakanishi M."/>
            <person name="Sayaka M."/>
            <person name="Hattori M."/>
            <person name="Ohkuma M."/>
        </authorList>
    </citation>
    <scope>NUCLEOTIDE SEQUENCE [LARGE SCALE GENOMIC DNA]</scope>
    <source>
        <strain evidence="3">JCM19235</strain>
    </source>
</reference>